<dbReference type="GO" id="GO:0008113">
    <property type="term" value="F:peptide-methionine (S)-S-oxide reductase activity"/>
    <property type="evidence" value="ECO:0007669"/>
    <property type="project" value="UniProtKB-EC"/>
</dbReference>
<dbReference type="EMBL" id="CP019650">
    <property type="protein sequence ID" value="AQQ66870.1"/>
    <property type="molecule type" value="Genomic_DNA"/>
</dbReference>
<evidence type="ECO:0000259" key="5">
    <source>
        <dbReference type="Pfam" id="PF01625"/>
    </source>
</evidence>
<evidence type="ECO:0000313" key="7">
    <source>
        <dbReference type="Proteomes" id="UP000188219"/>
    </source>
</evidence>
<dbReference type="PANTHER" id="PTHR43774">
    <property type="entry name" value="PEPTIDE METHIONINE SULFOXIDE REDUCTASE"/>
    <property type="match status" value="1"/>
</dbReference>
<dbReference type="InterPro" id="IPR002569">
    <property type="entry name" value="Met_Sox_Rdtase_MsrA_dom"/>
</dbReference>
<dbReference type="KEGG" id="maga:Mag101_03865"/>
<dbReference type="AlphaFoldDB" id="A0A1Q2M2H3"/>
<comment type="catalytic activity">
    <reaction evidence="4">
        <text>[thioredoxin]-disulfide + L-methionine + H2O = L-methionine (S)-S-oxide + [thioredoxin]-dithiol</text>
        <dbReference type="Rhea" id="RHEA:19993"/>
        <dbReference type="Rhea" id="RHEA-COMP:10698"/>
        <dbReference type="Rhea" id="RHEA-COMP:10700"/>
        <dbReference type="ChEBI" id="CHEBI:15377"/>
        <dbReference type="ChEBI" id="CHEBI:29950"/>
        <dbReference type="ChEBI" id="CHEBI:50058"/>
        <dbReference type="ChEBI" id="CHEBI:57844"/>
        <dbReference type="ChEBI" id="CHEBI:58772"/>
        <dbReference type="EC" id="1.8.4.11"/>
    </reaction>
</comment>
<dbReference type="PANTHER" id="PTHR43774:SF1">
    <property type="entry name" value="PEPTIDE METHIONINE SULFOXIDE REDUCTASE MSRA 2"/>
    <property type="match status" value="1"/>
</dbReference>
<proteinExistence type="predicted"/>
<protein>
    <recommendedName>
        <fullName evidence="1">peptide-methionine (S)-S-oxide reductase</fullName>
        <ecNumber evidence="1">1.8.4.11</ecNumber>
    </recommendedName>
</protein>
<organism evidence="6 7">
    <name type="scientific">Microbulbifer agarilyticus</name>
    <dbReference type="NCBI Taxonomy" id="260552"/>
    <lineage>
        <taxon>Bacteria</taxon>
        <taxon>Pseudomonadati</taxon>
        <taxon>Pseudomonadota</taxon>
        <taxon>Gammaproteobacteria</taxon>
        <taxon>Cellvibrionales</taxon>
        <taxon>Microbulbiferaceae</taxon>
        <taxon>Microbulbifer</taxon>
    </lineage>
</organism>
<dbReference type="SUPFAM" id="SSF55068">
    <property type="entry name" value="Peptide methionine sulfoxide reductase"/>
    <property type="match status" value="1"/>
</dbReference>
<evidence type="ECO:0000313" key="6">
    <source>
        <dbReference type="EMBL" id="AQQ66870.1"/>
    </source>
</evidence>
<feature type="domain" description="Peptide methionine sulphoxide reductase MsrA" evidence="5">
    <location>
        <begin position="13"/>
        <end position="148"/>
    </location>
</feature>
<dbReference type="Proteomes" id="UP000188219">
    <property type="component" value="Chromosome"/>
</dbReference>
<reference evidence="6" key="1">
    <citation type="submission" date="2017-02" db="EMBL/GenBank/DDBJ databases">
        <title>Genome of Microbulbifer agarilyticus GP101.</title>
        <authorList>
            <person name="Jung J."/>
            <person name="Bae S.S."/>
            <person name="Baek K."/>
        </authorList>
    </citation>
    <scope>NUCLEOTIDE SEQUENCE [LARGE SCALE GENOMIC DNA]</scope>
    <source>
        <strain evidence="6">GP101</strain>
    </source>
</reference>
<dbReference type="OrthoDB" id="4174719at2"/>
<gene>
    <name evidence="6" type="ORF">Mag101_03865</name>
</gene>
<accession>A0A1Q2M2H3</accession>
<comment type="catalytic activity">
    <reaction evidence="3">
        <text>L-methionyl-[protein] + [thioredoxin]-disulfide + H2O = L-methionyl-(S)-S-oxide-[protein] + [thioredoxin]-dithiol</text>
        <dbReference type="Rhea" id="RHEA:14217"/>
        <dbReference type="Rhea" id="RHEA-COMP:10698"/>
        <dbReference type="Rhea" id="RHEA-COMP:10700"/>
        <dbReference type="Rhea" id="RHEA-COMP:12313"/>
        <dbReference type="Rhea" id="RHEA-COMP:12315"/>
        <dbReference type="ChEBI" id="CHEBI:15377"/>
        <dbReference type="ChEBI" id="CHEBI:16044"/>
        <dbReference type="ChEBI" id="CHEBI:29950"/>
        <dbReference type="ChEBI" id="CHEBI:44120"/>
        <dbReference type="ChEBI" id="CHEBI:50058"/>
        <dbReference type="EC" id="1.8.4.11"/>
    </reaction>
</comment>
<sequence>MPQESNNTESAQIGFGGGCHWCTEAVFQQLRGVERVDQGYIASQPPNADFSEAVIVHFDPKEMSLETLIEVHLYTHSATAVHQLRKNYRSAIYFFTAQQREIAQEALYKFQNDFADPLITEVLPYHEFRSSDPQHTNYYSSDPQRPFCQRYIEPKLQLLQSKFLDEIKERKGSR</sequence>
<dbReference type="Pfam" id="PF01625">
    <property type="entry name" value="PMSR"/>
    <property type="match status" value="1"/>
</dbReference>
<dbReference type="Gene3D" id="3.30.1060.10">
    <property type="entry name" value="Peptide methionine sulphoxide reductase MsrA"/>
    <property type="match status" value="1"/>
</dbReference>
<evidence type="ECO:0000256" key="2">
    <source>
        <dbReference type="ARBA" id="ARBA00023002"/>
    </source>
</evidence>
<evidence type="ECO:0000256" key="3">
    <source>
        <dbReference type="ARBA" id="ARBA00047806"/>
    </source>
</evidence>
<evidence type="ECO:0000256" key="4">
    <source>
        <dbReference type="ARBA" id="ARBA00048782"/>
    </source>
</evidence>
<dbReference type="EC" id="1.8.4.11" evidence="1"/>
<keyword evidence="2" id="KW-0560">Oxidoreductase</keyword>
<keyword evidence="7" id="KW-1185">Reference proteome</keyword>
<dbReference type="STRING" id="260552.Mag101_03865"/>
<dbReference type="RefSeq" id="WP_077401048.1">
    <property type="nucleotide sequence ID" value="NZ_CP019650.1"/>
</dbReference>
<evidence type="ECO:0000256" key="1">
    <source>
        <dbReference type="ARBA" id="ARBA00012502"/>
    </source>
</evidence>
<name>A0A1Q2M2H3_9GAMM</name>
<dbReference type="InterPro" id="IPR036509">
    <property type="entry name" value="Met_Sox_Rdtase_MsrA_sf"/>
</dbReference>